<keyword evidence="11" id="KW-1185">Reference proteome</keyword>
<feature type="transmembrane region" description="Helical" evidence="8">
    <location>
        <begin position="68"/>
        <end position="92"/>
    </location>
</feature>
<gene>
    <name evidence="10" type="ORF">DKG74_16995</name>
</gene>
<comment type="similarity">
    <text evidence="2">Belongs to the binding-protein-dependent transport system permease family. CysTW subfamily.</text>
</comment>
<evidence type="ECO:0000256" key="2">
    <source>
        <dbReference type="ARBA" id="ARBA00007069"/>
    </source>
</evidence>
<keyword evidence="4" id="KW-1003">Cell membrane</keyword>
<feature type="transmembrane region" description="Helical" evidence="8">
    <location>
        <begin position="188"/>
        <end position="211"/>
    </location>
</feature>
<dbReference type="GO" id="GO:0005886">
    <property type="term" value="C:plasma membrane"/>
    <property type="evidence" value="ECO:0007669"/>
    <property type="project" value="UniProtKB-SubCell"/>
</dbReference>
<dbReference type="InterPro" id="IPR000515">
    <property type="entry name" value="MetI-like"/>
</dbReference>
<keyword evidence="6 8" id="KW-1133">Transmembrane helix</keyword>
<dbReference type="Pfam" id="PF00528">
    <property type="entry name" value="BPD_transp_1"/>
    <property type="match status" value="1"/>
</dbReference>
<evidence type="ECO:0000259" key="9">
    <source>
        <dbReference type="PROSITE" id="PS50928"/>
    </source>
</evidence>
<accession>A0A317DXN2</accession>
<comment type="subcellular location">
    <subcellularLocation>
        <location evidence="1 8">Cell membrane</location>
        <topology evidence="1 8">Multi-pass membrane protein</topology>
    </subcellularLocation>
</comment>
<dbReference type="PANTHER" id="PTHR43848">
    <property type="entry name" value="PUTRESCINE TRANSPORT SYSTEM PERMEASE PROTEIN POTI"/>
    <property type="match status" value="1"/>
</dbReference>
<dbReference type="SUPFAM" id="SSF161098">
    <property type="entry name" value="MetI-like"/>
    <property type="match status" value="1"/>
</dbReference>
<comment type="caution">
    <text evidence="10">The sequence shown here is derived from an EMBL/GenBank/DDBJ whole genome shotgun (WGS) entry which is preliminary data.</text>
</comment>
<dbReference type="InterPro" id="IPR035906">
    <property type="entry name" value="MetI-like_sf"/>
</dbReference>
<reference evidence="10 11" key="1">
    <citation type="submission" date="2018-05" db="EMBL/GenBank/DDBJ databases">
        <title>Zavarzinia sp. HR-AS.</title>
        <authorList>
            <person name="Lee Y."/>
            <person name="Jeon C.O."/>
        </authorList>
    </citation>
    <scope>NUCLEOTIDE SEQUENCE [LARGE SCALE GENOMIC DNA]</scope>
    <source>
        <strain evidence="10 11">HR-AS</strain>
    </source>
</reference>
<evidence type="ECO:0000256" key="1">
    <source>
        <dbReference type="ARBA" id="ARBA00004651"/>
    </source>
</evidence>
<dbReference type="AlphaFoldDB" id="A0A317DXN2"/>
<feature type="transmembrane region" description="Helical" evidence="8">
    <location>
        <begin position="9"/>
        <end position="33"/>
    </location>
</feature>
<evidence type="ECO:0000313" key="11">
    <source>
        <dbReference type="Proteomes" id="UP000245461"/>
    </source>
</evidence>
<dbReference type="CDD" id="cd06261">
    <property type="entry name" value="TM_PBP2"/>
    <property type="match status" value="1"/>
</dbReference>
<evidence type="ECO:0000256" key="4">
    <source>
        <dbReference type="ARBA" id="ARBA00022475"/>
    </source>
</evidence>
<evidence type="ECO:0000256" key="7">
    <source>
        <dbReference type="ARBA" id="ARBA00023136"/>
    </source>
</evidence>
<dbReference type="EMBL" id="QGLE01000011">
    <property type="protein sequence ID" value="PWR19487.1"/>
    <property type="molecule type" value="Genomic_DNA"/>
</dbReference>
<dbReference type="GO" id="GO:0055085">
    <property type="term" value="P:transmembrane transport"/>
    <property type="evidence" value="ECO:0007669"/>
    <property type="project" value="InterPro"/>
</dbReference>
<dbReference type="OrthoDB" id="7268769at2"/>
<evidence type="ECO:0000256" key="6">
    <source>
        <dbReference type="ARBA" id="ARBA00022989"/>
    </source>
</evidence>
<feature type="domain" description="ABC transmembrane type-1" evidence="9">
    <location>
        <begin position="64"/>
        <end position="251"/>
    </location>
</feature>
<evidence type="ECO:0000313" key="10">
    <source>
        <dbReference type="EMBL" id="PWR19487.1"/>
    </source>
</evidence>
<dbReference type="PROSITE" id="PS50928">
    <property type="entry name" value="ABC_TM1"/>
    <property type="match status" value="1"/>
</dbReference>
<proteinExistence type="inferred from homology"/>
<evidence type="ECO:0000256" key="5">
    <source>
        <dbReference type="ARBA" id="ARBA00022692"/>
    </source>
</evidence>
<dbReference type="Proteomes" id="UP000245461">
    <property type="component" value="Unassembled WGS sequence"/>
</dbReference>
<keyword evidence="5 8" id="KW-0812">Transmembrane</keyword>
<name>A0A317DXN2_9PROT</name>
<feature type="transmembrane region" description="Helical" evidence="8">
    <location>
        <begin position="130"/>
        <end position="153"/>
    </location>
</feature>
<dbReference type="InterPro" id="IPR051789">
    <property type="entry name" value="Bact_Polyamine_Transport"/>
</dbReference>
<dbReference type="RefSeq" id="WP_109907369.1">
    <property type="nucleotide sequence ID" value="NZ_QGLE01000011.1"/>
</dbReference>
<organism evidence="10 11">
    <name type="scientific">Zavarzinia aquatilis</name>
    <dbReference type="NCBI Taxonomy" id="2211142"/>
    <lineage>
        <taxon>Bacteria</taxon>
        <taxon>Pseudomonadati</taxon>
        <taxon>Pseudomonadota</taxon>
        <taxon>Alphaproteobacteria</taxon>
        <taxon>Rhodospirillales</taxon>
        <taxon>Zavarziniaceae</taxon>
        <taxon>Zavarzinia</taxon>
    </lineage>
</organism>
<dbReference type="PANTHER" id="PTHR43848:SF2">
    <property type="entry name" value="PUTRESCINE TRANSPORT SYSTEM PERMEASE PROTEIN POTI"/>
    <property type="match status" value="1"/>
</dbReference>
<feature type="transmembrane region" description="Helical" evidence="8">
    <location>
        <begin position="104"/>
        <end position="124"/>
    </location>
</feature>
<dbReference type="Gene3D" id="1.10.3720.10">
    <property type="entry name" value="MetI-like"/>
    <property type="match status" value="1"/>
</dbReference>
<feature type="transmembrane region" description="Helical" evidence="8">
    <location>
        <begin position="231"/>
        <end position="252"/>
    </location>
</feature>
<evidence type="ECO:0000256" key="3">
    <source>
        <dbReference type="ARBA" id="ARBA00022448"/>
    </source>
</evidence>
<evidence type="ECO:0000256" key="8">
    <source>
        <dbReference type="RuleBase" id="RU363032"/>
    </source>
</evidence>
<keyword evidence="3 8" id="KW-0813">Transport</keyword>
<keyword evidence="7 8" id="KW-0472">Membrane</keyword>
<protein>
    <submittedName>
        <fullName evidence="10">ABC transporter permease</fullName>
    </submittedName>
</protein>
<sequence length="263" mass="28981">MKSVAPTPVIWSLAGGVMLFLYLPILLIVVLSFNSSPRVGLPFQGFTFDWYTALLDNRQMMKAIWNSVYVAFGTVAIGVPLGVMGAIALDRFHFPGKETFRRLVLLPVVLPGVITGVSLLNFYVWGGVKLSLFTIMMGQGTALICITVTEVFARLQQLGRSQYEAAHDLGANEWEIFWRVTMPNIRTALIGSTMIVLSLSLDEIAVTYLLTGRDNTLPMVLWSILRREATPLVNVAGTVMILLTLVLVTIGLRLSRGRQPGSH</sequence>